<dbReference type="OrthoDB" id="9802897at2"/>
<dbReference type="PANTHER" id="PTHR42951">
    <property type="entry name" value="METALLO-BETA-LACTAMASE DOMAIN-CONTAINING"/>
    <property type="match status" value="1"/>
</dbReference>
<dbReference type="SMART" id="SM00849">
    <property type="entry name" value="Lactamase_B"/>
    <property type="match status" value="1"/>
</dbReference>
<dbReference type="Pfam" id="PF00753">
    <property type="entry name" value="Lactamase_B"/>
    <property type="match status" value="1"/>
</dbReference>
<dbReference type="CDD" id="cd07721">
    <property type="entry name" value="yflN-like_MBL-fold"/>
    <property type="match status" value="1"/>
</dbReference>
<dbReference type="InterPro" id="IPR001279">
    <property type="entry name" value="Metallo-B-lactamas"/>
</dbReference>
<name>A0A1I5UT73_9LACT</name>
<evidence type="ECO:0000313" key="2">
    <source>
        <dbReference type="EMBL" id="SFP98227.1"/>
    </source>
</evidence>
<dbReference type="InterPro" id="IPR050855">
    <property type="entry name" value="NDM-1-like"/>
</dbReference>
<organism evidence="2 3">
    <name type="scientific">Desemzia incerta</name>
    <dbReference type="NCBI Taxonomy" id="82801"/>
    <lineage>
        <taxon>Bacteria</taxon>
        <taxon>Bacillati</taxon>
        <taxon>Bacillota</taxon>
        <taxon>Bacilli</taxon>
        <taxon>Lactobacillales</taxon>
        <taxon>Carnobacteriaceae</taxon>
        <taxon>Desemzia</taxon>
    </lineage>
</organism>
<dbReference type="Gene3D" id="3.60.15.10">
    <property type="entry name" value="Ribonuclease Z/Hydroxyacylglutathione hydrolase-like"/>
    <property type="match status" value="1"/>
</dbReference>
<dbReference type="AlphaFoldDB" id="A0A1I5UT73"/>
<dbReference type="RefSeq" id="WP_092479226.1">
    <property type="nucleotide sequence ID" value="NZ_FOXW01000001.1"/>
</dbReference>
<keyword evidence="3" id="KW-1185">Reference proteome</keyword>
<dbReference type="STRING" id="82801.SAMN04488506_0167"/>
<dbReference type="PANTHER" id="PTHR42951:SF17">
    <property type="entry name" value="METALLO-BETA-LACTAMASE DOMAIN-CONTAINING PROTEIN"/>
    <property type="match status" value="1"/>
</dbReference>
<evidence type="ECO:0000313" key="3">
    <source>
        <dbReference type="Proteomes" id="UP000199136"/>
    </source>
</evidence>
<feature type="domain" description="Metallo-beta-lactamase" evidence="1">
    <location>
        <begin position="38"/>
        <end position="248"/>
    </location>
</feature>
<dbReference type="InterPro" id="IPR036866">
    <property type="entry name" value="RibonucZ/Hydroxyglut_hydro"/>
</dbReference>
<dbReference type="Proteomes" id="UP000199136">
    <property type="component" value="Unassembled WGS sequence"/>
</dbReference>
<evidence type="ECO:0000259" key="1">
    <source>
        <dbReference type="SMART" id="SM00849"/>
    </source>
</evidence>
<accession>A0A1I5UT73</accession>
<protein>
    <submittedName>
        <fullName evidence="2">Glyoxylase, beta-lactamase superfamily II</fullName>
    </submittedName>
</protein>
<dbReference type="SUPFAM" id="SSF56281">
    <property type="entry name" value="Metallo-hydrolase/oxidoreductase"/>
    <property type="match status" value="1"/>
</dbReference>
<dbReference type="EMBL" id="FOXW01000001">
    <property type="protein sequence ID" value="SFP98227.1"/>
    <property type="molecule type" value="Genomic_DNA"/>
</dbReference>
<sequence>MDSSMYYGNDYKTIPMTSRKRNEGREVTPDVYLYTVQFVNLYMIGDIVSGDFVLVDAGTPNRSEDIIAAVEERFGKDSRPKAIILTHGHFDHVGSVIELVNHWDVPVYAHELELPYLTGKESYPTGDSTVEGGLIAKMSAAFPVEPINLASHIHSLPADGTVPHLPDFKWIHVPGHTPGQVALFREKDRLLIAADAFVTTKQESLYHVLTQKKELSGPPRYLTTDWPAAKESVQKLASLEPIIAVTGHGPLMQGAELTEKLKHLANQFDELAVPSHGKFVDDSSEV</sequence>
<proteinExistence type="predicted"/>
<reference evidence="2 3" key="1">
    <citation type="submission" date="2016-10" db="EMBL/GenBank/DDBJ databases">
        <authorList>
            <person name="de Groot N.N."/>
        </authorList>
    </citation>
    <scope>NUCLEOTIDE SEQUENCE [LARGE SCALE GENOMIC DNA]</scope>
    <source>
        <strain evidence="2 3">DSM 20581</strain>
    </source>
</reference>
<gene>
    <name evidence="2" type="ORF">SAMN04488506_0167</name>
</gene>